<dbReference type="SUPFAM" id="SSF47384">
    <property type="entry name" value="Homodimeric domain of signal transducing histidine kinase"/>
    <property type="match status" value="1"/>
</dbReference>
<evidence type="ECO:0000256" key="1">
    <source>
        <dbReference type="ARBA" id="ARBA00000085"/>
    </source>
</evidence>
<evidence type="ECO:0000313" key="14">
    <source>
        <dbReference type="Proteomes" id="UP000006755"/>
    </source>
</evidence>
<dbReference type="PROSITE" id="PS50109">
    <property type="entry name" value="HIS_KIN"/>
    <property type="match status" value="1"/>
</dbReference>
<evidence type="ECO:0000259" key="12">
    <source>
        <dbReference type="PROSITE" id="PS50885"/>
    </source>
</evidence>
<dbReference type="Pfam" id="PF00512">
    <property type="entry name" value="HisKA"/>
    <property type="match status" value="1"/>
</dbReference>
<dbReference type="AlphaFoldDB" id="K2KIJ7"/>
<dbReference type="SMART" id="SM00304">
    <property type="entry name" value="HAMP"/>
    <property type="match status" value="1"/>
</dbReference>
<evidence type="ECO:0000256" key="3">
    <source>
        <dbReference type="ARBA" id="ARBA00012438"/>
    </source>
</evidence>
<dbReference type="InterPro" id="IPR004358">
    <property type="entry name" value="Sig_transdc_His_kin-like_C"/>
</dbReference>
<evidence type="ECO:0000256" key="2">
    <source>
        <dbReference type="ARBA" id="ARBA00004651"/>
    </source>
</evidence>
<dbReference type="Proteomes" id="UP000006755">
    <property type="component" value="Unassembled WGS sequence"/>
</dbReference>
<evidence type="ECO:0000256" key="5">
    <source>
        <dbReference type="ARBA" id="ARBA00022553"/>
    </source>
</evidence>
<dbReference type="SUPFAM" id="SSF55874">
    <property type="entry name" value="ATPase domain of HSP90 chaperone/DNA topoisomerase II/histidine kinase"/>
    <property type="match status" value="1"/>
</dbReference>
<protein>
    <recommendedName>
        <fullName evidence="3">histidine kinase</fullName>
        <ecNumber evidence="3">2.7.13.3</ecNumber>
    </recommendedName>
</protein>
<feature type="domain" description="HAMP" evidence="12">
    <location>
        <begin position="143"/>
        <end position="195"/>
    </location>
</feature>
<gene>
    <name evidence="13" type="ORF">B3C1_02705</name>
</gene>
<organism evidence="13 14">
    <name type="scientific">Gallaecimonas xiamenensis 3-C-1</name>
    <dbReference type="NCBI Taxonomy" id="745411"/>
    <lineage>
        <taxon>Bacteria</taxon>
        <taxon>Pseudomonadati</taxon>
        <taxon>Pseudomonadota</taxon>
        <taxon>Gammaproteobacteria</taxon>
        <taxon>Enterobacterales</taxon>
        <taxon>Gallaecimonadaceae</taxon>
        <taxon>Gallaecimonas</taxon>
    </lineage>
</organism>
<dbReference type="Pfam" id="PF00672">
    <property type="entry name" value="HAMP"/>
    <property type="match status" value="1"/>
</dbReference>
<keyword evidence="7" id="KW-0547">Nucleotide-binding</keyword>
<accession>K2KIJ7</accession>
<keyword evidence="8 13" id="KW-0418">Kinase</keyword>
<dbReference type="InterPro" id="IPR036097">
    <property type="entry name" value="HisK_dim/P_sf"/>
</dbReference>
<evidence type="ECO:0000256" key="9">
    <source>
        <dbReference type="ARBA" id="ARBA00022840"/>
    </source>
</evidence>
<keyword evidence="6" id="KW-0808">Transferase</keyword>
<dbReference type="Pfam" id="PF02518">
    <property type="entry name" value="HATPase_c"/>
    <property type="match status" value="1"/>
</dbReference>
<reference evidence="13 14" key="1">
    <citation type="journal article" date="2012" name="J. Bacteriol.">
        <title>Genome Sequence of Gallaecimonas xiamenensis Type Strain 3-C-1.</title>
        <authorList>
            <person name="Lai Q."/>
            <person name="Wang L."/>
            <person name="Wang W."/>
            <person name="Shao Z."/>
        </authorList>
    </citation>
    <scope>NUCLEOTIDE SEQUENCE [LARGE SCALE GENOMIC DNA]</scope>
    <source>
        <strain evidence="13 14">3-C-1</strain>
    </source>
</reference>
<dbReference type="EMBL" id="AMRI01000003">
    <property type="protein sequence ID" value="EKE77080.1"/>
    <property type="molecule type" value="Genomic_DNA"/>
</dbReference>
<dbReference type="InterPro" id="IPR003661">
    <property type="entry name" value="HisK_dim/P_dom"/>
</dbReference>
<keyword evidence="10" id="KW-0812">Transmembrane</keyword>
<feature type="domain" description="Histidine kinase" evidence="11">
    <location>
        <begin position="203"/>
        <end position="395"/>
    </location>
</feature>
<keyword evidence="9" id="KW-0067">ATP-binding</keyword>
<dbReference type="GO" id="GO:0000155">
    <property type="term" value="F:phosphorelay sensor kinase activity"/>
    <property type="evidence" value="ECO:0007669"/>
    <property type="project" value="InterPro"/>
</dbReference>
<keyword evidence="5" id="KW-0597">Phosphoprotein</keyword>
<keyword evidence="10" id="KW-0472">Membrane</keyword>
<evidence type="ECO:0000256" key="6">
    <source>
        <dbReference type="ARBA" id="ARBA00022679"/>
    </source>
</evidence>
<evidence type="ECO:0000256" key="8">
    <source>
        <dbReference type="ARBA" id="ARBA00022777"/>
    </source>
</evidence>
<dbReference type="PRINTS" id="PR00344">
    <property type="entry name" value="BCTRLSENSOR"/>
</dbReference>
<keyword evidence="4" id="KW-1003">Cell membrane</keyword>
<dbReference type="CDD" id="cd00082">
    <property type="entry name" value="HisKA"/>
    <property type="match status" value="1"/>
</dbReference>
<dbReference type="Gene3D" id="1.10.287.130">
    <property type="match status" value="1"/>
</dbReference>
<dbReference type="InterPro" id="IPR003660">
    <property type="entry name" value="HAMP_dom"/>
</dbReference>
<name>K2KIJ7_9GAMM</name>
<dbReference type="eggNOG" id="COG2205">
    <property type="taxonomic scope" value="Bacteria"/>
</dbReference>
<feature type="transmembrane region" description="Helical" evidence="10">
    <location>
        <begin position="124"/>
        <end position="143"/>
    </location>
</feature>
<evidence type="ECO:0000256" key="7">
    <source>
        <dbReference type="ARBA" id="ARBA00022741"/>
    </source>
</evidence>
<keyword evidence="14" id="KW-1185">Reference proteome</keyword>
<dbReference type="SMART" id="SM00388">
    <property type="entry name" value="HisKA"/>
    <property type="match status" value="1"/>
</dbReference>
<dbReference type="GO" id="GO:0005524">
    <property type="term" value="F:ATP binding"/>
    <property type="evidence" value="ECO:0007669"/>
    <property type="project" value="UniProtKB-KW"/>
</dbReference>
<dbReference type="SMART" id="SM00387">
    <property type="entry name" value="HATPase_c"/>
    <property type="match status" value="1"/>
</dbReference>
<dbReference type="CDD" id="cd06225">
    <property type="entry name" value="HAMP"/>
    <property type="match status" value="1"/>
</dbReference>
<dbReference type="SUPFAM" id="SSF158472">
    <property type="entry name" value="HAMP domain-like"/>
    <property type="match status" value="1"/>
</dbReference>
<comment type="caution">
    <text evidence="13">The sequence shown here is derived from an EMBL/GenBank/DDBJ whole genome shotgun (WGS) entry which is preliminary data.</text>
</comment>
<dbReference type="EC" id="2.7.13.3" evidence="3"/>
<evidence type="ECO:0000256" key="10">
    <source>
        <dbReference type="SAM" id="Phobius"/>
    </source>
</evidence>
<evidence type="ECO:0000313" key="13">
    <source>
        <dbReference type="EMBL" id="EKE77080.1"/>
    </source>
</evidence>
<dbReference type="PANTHER" id="PTHR44936:SF10">
    <property type="entry name" value="SENSOR PROTEIN RSTB"/>
    <property type="match status" value="1"/>
</dbReference>
<comment type="catalytic activity">
    <reaction evidence="1">
        <text>ATP + protein L-histidine = ADP + protein N-phospho-L-histidine.</text>
        <dbReference type="EC" id="2.7.13.3"/>
    </reaction>
</comment>
<evidence type="ECO:0000259" key="11">
    <source>
        <dbReference type="PROSITE" id="PS50109"/>
    </source>
</evidence>
<evidence type="ECO:0000256" key="4">
    <source>
        <dbReference type="ARBA" id="ARBA00022475"/>
    </source>
</evidence>
<dbReference type="InterPro" id="IPR005467">
    <property type="entry name" value="His_kinase_dom"/>
</dbReference>
<dbReference type="PROSITE" id="PS50885">
    <property type="entry name" value="HAMP"/>
    <property type="match status" value="1"/>
</dbReference>
<dbReference type="InterPro" id="IPR003594">
    <property type="entry name" value="HATPase_dom"/>
</dbReference>
<dbReference type="RefSeq" id="WP_008482744.1">
    <property type="nucleotide sequence ID" value="NZ_AMRI01000003.1"/>
</dbReference>
<dbReference type="InterPro" id="IPR050980">
    <property type="entry name" value="2C_sensor_his_kinase"/>
</dbReference>
<dbReference type="GO" id="GO:0005886">
    <property type="term" value="C:plasma membrane"/>
    <property type="evidence" value="ECO:0007669"/>
    <property type="project" value="UniProtKB-SubCell"/>
</dbReference>
<sequence>MKRLFLSLYGLLLLSLLLLGYGLDQLWQHFNTKAADATASQRQLVQLLAGELQQRPPEQWQPYLDSHDIKAQLIAQADLSLAAPLKEGQILPLTQGNQDFLLAPIDGSYLLLGPFEQRPDDNSYGFAALFFILLGLLVLLWLWPLARELRALKQAAQAVGKGYWQRRLTVRRGDYLADLAQSFNLMAQRIESLLADQALMTRAVSHDLRTPLARLRFALAMNGKGPYDQSIKEELDYLEQIINHWSQFHELETVDSISKEAITLRPFLAKVVGTTPLSFIEPLPQTLLADPHLLTRCLQNLLENAKRYASNQIRLGWSQGCLFVEDDGPGLSEEDKARATQLFYRGDSARSQDESPRLGLGLAMCARIMHLHGGELLLGDSPLGGARISLRFPVP</sequence>
<proteinExistence type="predicted"/>
<dbReference type="InterPro" id="IPR036890">
    <property type="entry name" value="HATPase_C_sf"/>
</dbReference>
<dbReference type="PANTHER" id="PTHR44936">
    <property type="entry name" value="SENSOR PROTEIN CREC"/>
    <property type="match status" value="1"/>
</dbReference>
<keyword evidence="10" id="KW-1133">Transmembrane helix</keyword>
<dbReference type="OrthoDB" id="9804645at2"/>
<dbReference type="STRING" id="745411.B3C1_02705"/>
<dbReference type="Gene3D" id="3.30.565.10">
    <property type="entry name" value="Histidine kinase-like ATPase, C-terminal domain"/>
    <property type="match status" value="1"/>
</dbReference>
<comment type="subcellular location">
    <subcellularLocation>
        <location evidence="2">Cell membrane</location>
        <topology evidence="2">Multi-pass membrane protein</topology>
    </subcellularLocation>
</comment>